<reference evidence="6" key="3">
    <citation type="submission" date="2025-04" db="UniProtKB">
        <authorList>
            <consortium name="RefSeq"/>
        </authorList>
    </citation>
    <scope>IDENTIFICATION</scope>
    <source>
        <strain evidence="6">CBS 304.34</strain>
    </source>
</reference>
<gene>
    <name evidence="4 6" type="ORF">BDZ99DRAFT_496907</name>
</gene>
<keyword evidence="2" id="KW-0812">Transmembrane</keyword>
<keyword evidence="2" id="KW-0472">Membrane</keyword>
<dbReference type="RefSeq" id="XP_033579473.1">
    <property type="nucleotide sequence ID" value="XM_033723468.1"/>
</dbReference>
<feature type="compositionally biased region" description="Basic and acidic residues" evidence="1">
    <location>
        <begin position="582"/>
        <end position="602"/>
    </location>
</feature>
<feature type="region of interest" description="Disordered" evidence="1">
    <location>
        <begin position="319"/>
        <end position="339"/>
    </location>
</feature>
<accession>A0A6A6YVG0</accession>
<evidence type="ECO:0000313" key="4">
    <source>
        <dbReference type="EMBL" id="KAF2812509.1"/>
    </source>
</evidence>
<keyword evidence="2" id="KW-1133">Transmembrane helix</keyword>
<protein>
    <submittedName>
        <fullName evidence="4 6">Uncharacterized protein</fullName>
    </submittedName>
</protein>
<evidence type="ECO:0000313" key="6">
    <source>
        <dbReference type="RefSeq" id="XP_033579473.1"/>
    </source>
</evidence>
<keyword evidence="5" id="KW-1185">Reference proteome</keyword>
<dbReference type="EMBL" id="MU003697">
    <property type="protein sequence ID" value="KAF2812509.1"/>
    <property type="molecule type" value="Genomic_DNA"/>
</dbReference>
<reference evidence="6" key="2">
    <citation type="submission" date="2020-04" db="EMBL/GenBank/DDBJ databases">
        <authorList>
            <consortium name="NCBI Genome Project"/>
        </authorList>
    </citation>
    <scope>NUCLEOTIDE SEQUENCE</scope>
    <source>
        <strain evidence="6">CBS 304.34</strain>
    </source>
</reference>
<dbReference type="Proteomes" id="UP000504636">
    <property type="component" value="Unplaced"/>
</dbReference>
<feature type="region of interest" description="Disordered" evidence="1">
    <location>
        <begin position="579"/>
        <end position="602"/>
    </location>
</feature>
<feature type="chain" id="PRO_5044629382" evidence="3">
    <location>
        <begin position="25"/>
        <end position="602"/>
    </location>
</feature>
<evidence type="ECO:0000313" key="5">
    <source>
        <dbReference type="Proteomes" id="UP000504636"/>
    </source>
</evidence>
<feature type="signal peptide" evidence="3">
    <location>
        <begin position="1"/>
        <end position="24"/>
    </location>
</feature>
<evidence type="ECO:0000256" key="1">
    <source>
        <dbReference type="SAM" id="MobiDB-lite"/>
    </source>
</evidence>
<dbReference type="AlphaFoldDB" id="A0A6A6YVG0"/>
<proteinExistence type="predicted"/>
<organism evidence="4">
    <name type="scientific">Mytilinidion resinicola</name>
    <dbReference type="NCBI Taxonomy" id="574789"/>
    <lineage>
        <taxon>Eukaryota</taxon>
        <taxon>Fungi</taxon>
        <taxon>Dikarya</taxon>
        <taxon>Ascomycota</taxon>
        <taxon>Pezizomycotina</taxon>
        <taxon>Dothideomycetes</taxon>
        <taxon>Pleosporomycetidae</taxon>
        <taxon>Mytilinidiales</taxon>
        <taxon>Mytilinidiaceae</taxon>
        <taxon>Mytilinidion</taxon>
    </lineage>
</organism>
<keyword evidence="3" id="KW-0732">Signal</keyword>
<name>A0A6A6YVG0_9PEZI</name>
<reference evidence="4 6" key="1">
    <citation type="journal article" date="2020" name="Stud. Mycol.">
        <title>101 Dothideomycetes genomes: a test case for predicting lifestyles and emergence of pathogens.</title>
        <authorList>
            <person name="Haridas S."/>
            <person name="Albert R."/>
            <person name="Binder M."/>
            <person name="Bloem J."/>
            <person name="Labutti K."/>
            <person name="Salamov A."/>
            <person name="Andreopoulos B."/>
            <person name="Baker S."/>
            <person name="Barry K."/>
            <person name="Bills G."/>
            <person name="Bluhm B."/>
            <person name="Cannon C."/>
            <person name="Castanera R."/>
            <person name="Culley D."/>
            <person name="Daum C."/>
            <person name="Ezra D."/>
            <person name="Gonzalez J."/>
            <person name="Henrissat B."/>
            <person name="Kuo A."/>
            <person name="Liang C."/>
            <person name="Lipzen A."/>
            <person name="Lutzoni F."/>
            <person name="Magnuson J."/>
            <person name="Mondo S."/>
            <person name="Nolan M."/>
            <person name="Ohm R."/>
            <person name="Pangilinan J."/>
            <person name="Park H.-J."/>
            <person name="Ramirez L."/>
            <person name="Alfaro M."/>
            <person name="Sun H."/>
            <person name="Tritt A."/>
            <person name="Yoshinaga Y."/>
            <person name="Zwiers L.-H."/>
            <person name="Turgeon B."/>
            <person name="Goodwin S."/>
            <person name="Spatafora J."/>
            <person name="Crous P."/>
            <person name="Grigoriev I."/>
        </authorList>
    </citation>
    <scope>NUCLEOTIDE SEQUENCE</scope>
    <source>
        <strain evidence="4 6">CBS 304.34</strain>
    </source>
</reference>
<feature type="transmembrane region" description="Helical" evidence="2">
    <location>
        <begin position="515"/>
        <end position="538"/>
    </location>
</feature>
<evidence type="ECO:0000256" key="3">
    <source>
        <dbReference type="SAM" id="SignalP"/>
    </source>
</evidence>
<sequence length="602" mass="66538">MHLFGSVLLLSWVLSLQLLKGAEAKKNPPSHVSDTGKSEEAWKYRQHPEFNLAMSNETYIEWETMNNMTHDMFNHAGELKQLAKMLHAEIDKTHIKVRVAEDAAAKCGIKPVFEPLPTLKGAALSTRWPADKNAPLPTGVVEHVAELHEGDDGNTYWVVKYWAKKTGTEKKISAPEGIDPSEHFNGSVTPVDPIFNPERPPYIKVAFNLVQEALRETERLQTVLRERKSYLIQIHRQVEKYCNKKYLDQAKAPHPTTPYPLITGSVRTGKSHPFPVEWLEHEKGMPESAARLEDEYLTKEYLTKERLTNGHVTTITSHRKTHVGVPQVLPPRTSTTQTAGLPATYAPWKGPPPDPMSFTRLYHTSVHWAQLSASIPTPSPTNRHPAPAKRFAPLELSVLEEALRANYTADLARARATAAQTPVELWPEPHIEPLPTFSSTKTVFAPHTAHSDWQLVSSGASATARLGYEGVVALYPTPSRTGEQAAPLSSFADLDPAAHREAGGSDGGKKHLEGWAIALIVVLVVLVLSGVGGAVVWARRRERKRRKSVRLGGLSRTGRAMAGEGSEVSVKGVVFEMAGGSERSRESVQERSQEGERGREVV</sequence>
<evidence type="ECO:0000256" key="2">
    <source>
        <dbReference type="SAM" id="Phobius"/>
    </source>
</evidence>
<dbReference type="GeneID" id="54464361"/>